<feature type="compositionally biased region" description="Basic and acidic residues" evidence="8">
    <location>
        <begin position="296"/>
        <end position="381"/>
    </location>
</feature>
<dbReference type="GO" id="GO:0005681">
    <property type="term" value="C:spliceosomal complex"/>
    <property type="evidence" value="ECO:0007669"/>
    <property type="project" value="UniProtKB-KW"/>
</dbReference>
<dbReference type="Pfam" id="PF03371">
    <property type="entry name" value="PRP38"/>
    <property type="match status" value="1"/>
</dbReference>
<feature type="compositionally biased region" description="Basic and acidic residues" evidence="8">
    <location>
        <begin position="502"/>
        <end position="512"/>
    </location>
</feature>
<evidence type="ECO:0000256" key="5">
    <source>
        <dbReference type="ARBA" id="ARBA00023187"/>
    </source>
</evidence>
<dbReference type="PANTHER" id="PTHR23142">
    <property type="entry name" value="PRE-MRNA-SPLICING FACTOR 38A-RELATED"/>
    <property type="match status" value="1"/>
</dbReference>
<feature type="compositionally biased region" description="Acidic residues" evidence="8">
    <location>
        <begin position="382"/>
        <end position="391"/>
    </location>
</feature>
<keyword evidence="10" id="KW-1185">Reference proteome</keyword>
<evidence type="ECO:0000256" key="3">
    <source>
        <dbReference type="ARBA" id="ARBA00022664"/>
    </source>
</evidence>
<feature type="compositionally biased region" description="Basic residues" evidence="8">
    <location>
        <begin position="536"/>
        <end position="547"/>
    </location>
</feature>
<feature type="region of interest" description="Disordered" evidence="8">
    <location>
        <begin position="230"/>
        <end position="557"/>
    </location>
</feature>
<evidence type="ECO:0000256" key="2">
    <source>
        <dbReference type="ARBA" id="ARBA00006164"/>
    </source>
</evidence>
<evidence type="ECO:0000256" key="7">
    <source>
        <dbReference type="RuleBase" id="RU367025"/>
    </source>
</evidence>
<dbReference type="AlphaFoldDB" id="A0A9D4J4E8"/>
<keyword evidence="5 7" id="KW-0508">mRNA splicing</keyword>
<evidence type="ECO:0000313" key="9">
    <source>
        <dbReference type="EMBL" id="KAH3795544.1"/>
    </source>
</evidence>
<reference evidence="9" key="1">
    <citation type="journal article" date="2019" name="bioRxiv">
        <title>The Genome of the Zebra Mussel, Dreissena polymorpha: A Resource for Invasive Species Research.</title>
        <authorList>
            <person name="McCartney M.A."/>
            <person name="Auch B."/>
            <person name="Kono T."/>
            <person name="Mallez S."/>
            <person name="Zhang Y."/>
            <person name="Obille A."/>
            <person name="Becker A."/>
            <person name="Abrahante J.E."/>
            <person name="Garbe J."/>
            <person name="Badalamenti J.P."/>
            <person name="Herman A."/>
            <person name="Mangelson H."/>
            <person name="Liachko I."/>
            <person name="Sullivan S."/>
            <person name="Sone E.D."/>
            <person name="Koren S."/>
            <person name="Silverstein K.A.T."/>
            <person name="Beckman K.B."/>
            <person name="Gohl D.M."/>
        </authorList>
    </citation>
    <scope>NUCLEOTIDE SEQUENCE</scope>
    <source>
        <strain evidence="9">Duluth1</strain>
        <tissue evidence="9">Whole animal</tissue>
    </source>
</reference>
<gene>
    <name evidence="9" type="ORF">DPMN_149098</name>
</gene>
<keyword evidence="3 7" id="KW-0507">mRNA processing</keyword>
<proteinExistence type="inferred from homology"/>
<evidence type="ECO:0000313" key="10">
    <source>
        <dbReference type="Proteomes" id="UP000828390"/>
    </source>
</evidence>
<feature type="compositionally biased region" description="Basic residues" evidence="8">
    <location>
        <begin position="257"/>
        <end position="295"/>
    </location>
</feature>
<dbReference type="Proteomes" id="UP000828390">
    <property type="component" value="Unassembled WGS sequence"/>
</dbReference>
<name>A0A9D4J4E8_DREPO</name>
<comment type="function">
    <text evidence="7">Required for pre-mRNA splicing.</text>
</comment>
<sequence>MAPNNTLAIWGNEKTMNLNTLILTNIQSSPYFKVNLYEKKTYHEVIDEIFYKVSHLEPWEKGSRKTAGQTGMCGGVRGVGAGGIVSSAYCLLYKLFTLRLTRKQLVGLLDHADSPYIRGLGFMYIRYCQDPKDMWEWYEPYLDDDEEIDVKAGGGHVMTIGEMLRQWLVKLEWYATLFPRIPVPVQKDIDIKMRERNMQRFEVEQEEAQPRHIADDELNFGEAERYAVTAATRARSPTPPYRSRPRTPPPRPDRHRSPPRTRVSPSRHRPHHISPTRQRQRSPQRPRSPHRQRSPRPREGEPAIRTRDGEPASRNRDGEPGYKTREGEPALRTRDGEPGFRTRDGEPALRTRDGEPMDFSRELQREKERQGRQPSEDRSRPDEDDDDDDDPINFAKKLLRKKEMQQQGTALTFREKLEQRAKSLEAQKLNETEKHHKQARSKDKNDSVTDSKEKSRKRSGSKDKNDSVTDSKEKSRKRSRSRDKDVSVTNSKEKSRKRSHSKEKEDKSSHEMSKHHRTHEKKSKKHHKERSGEKEKKKHKSKHRSRSKSVDRNGHQP</sequence>
<comment type="similarity">
    <text evidence="2 7">Belongs to the PRP38 family.</text>
</comment>
<feature type="compositionally biased region" description="Basic and acidic residues" evidence="8">
    <location>
        <begin position="548"/>
        <end position="557"/>
    </location>
</feature>
<feature type="compositionally biased region" description="Pro residues" evidence="8">
    <location>
        <begin position="237"/>
        <end position="250"/>
    </location>
</feature>
<feature type="compositionally biased region" description="Basic and acidic residues" evidence="8">
    <location>
        <begin position="413"/>
        <end position="453"/>
    </location>
</feature>
<dbReference type="GO" id="GO:0000398">
    <property type="term" value="P:mRNA splicing, via spliceosome"/>
    <property type="evidence" value="ECO:0007669"/>
    <property type="project" value="UniProtKB-UniRule"/>
</dbReference>
<dbReference type="OrthoDB" id="3881at2759"/>
<evidence type="ECO:0000256" key="4">
    <source>
        <dbReference type="ARBA" id="ARBA00022728"/>
    </source>
</evidence>
<organism evidence="9 10">
    <name type="scientific">Dreissena polymorpha</name>
    <name type="common">Zebra mussel</name>
    <name type="synonym">Mytilus polymorpha</name>
    <dbReference type="NCBI Taxonomy" id="45954"/>
    <lineage>
        <taxon>Eukaryota</taxon>
        <taxon>Metazoa</taxon>
        <taxon>Spiralia</taxon>
        <taxon>Lophotrochozoa</taxon>
        <taxon>Mollusca</taxon>
        <taxon>Bivalvia</taxon>
        <taxon>Autobranchia</taxon>
        <taxon>Heteroconchia</taxon>
        <taxon>Euheterodonta</taxon>
        <taxon>Imparidentia</taxon>
        <taxon>Neoheterodontei</taxon>
        <taxon>Myida</taxon>
        <taxon>Dreissenoidea</taxon>
        <taxon>Dreissenidae</taxon>
        <taxon>Dreissena</taxon>
    </lineage>
</organism>
<dbReference type="InterPro" id="IPR005037">
    <property type="entry name" value="PRP38"/>
</dbReference>
<feature type="compositionally biased region" description="Basic and acidic residues" evidence="8">
    <location>
        <begin position="460"/>
        <end position="473"/>
    </location>
</feature>
<accession>A0A9D4J4E8</accession>
<keyword evidence="4 7" id="KW-0747">Spliceosome</keyword>
<comment type="caution">
    <text evidence="9">The sequence shown here is derived from an EMBL/GenBank/DDBJ whole genome shotgun (WGS) entry which is preliminary data.</text>
</comment>
<evidence type="ECO:0000256" key="1">
    <source>
        <dbReference type="ARBA" id="ARBA00004123"/>
    </source>
</evidence>
<comment type="subcellular location">
    <subcellularLocation>
        <location evidence="1 7">Nucleus</location>
    </subcellularLocation>
</comment>
<protein>
    <recommendedName>
        <fullName evidence="7">Pre-mRNA-splicing factor 38</fullName>
    </recommendedName>
</protein>
<feature type="compositionally biased region" description="Basic residues" evidence="8">
    <location>
        <begin position="513"/>
        <end position="529"/>
    </location>
</feature>
<evidence type="ECO:0000256" key="6">
    <source>
        <dbReference type="ARBA" id="ARBA00023242"/>
    </source>
</evidence>
<keyword evidence="6 7" id="KW-0539">Nucleus</keyword>
<evidence type="ECO:0000256" key="8">
    <source>
        <dbReference type="SAM" id="MobiDB-lite"/>
    </source>
</evidence>
<reference evidence="9" key="2">
    <citation type="submission" date="2020-11" db="EMBL/GenBank/DDBJ databases">
        <authorList>
            <person name="McCartney M.A."/>
            <person name="Auch B."/>
            <person name="Kono T."/>
            <person name="Mallez S."/>
            <person name="Becker A."/>
            <person name="Gohl D.M."/>
            <person name="Silverstein K.A.T."/>
            <person name="Koren S."/>
            <person name="Bechman K.B."/>
            <person name="Herman A."/>
            <person name="Abrahante J.E."/>
            <person name="Garbe J."/>
        </authorList>
    </citation>
    <scope>NUCLEOTIDE SEQUENCE</scope>
    <source>
        <strain evidence="9">Duluth1</strain>
        <tissue evidence="9">Whole animal</tissue>
    </source>
</reference>
<dbReference type="EMBL" id="JAIWYP010000007">
    <property type="protein sequence ID" value="KAH3795544.1"/>
    <property type="molecule type" value="Genomic_DNA"/>
</dbReference>